<reference evidence="3 4" key="1">
    <citation type="journal article" date="2020" name="bioRxiv">
        <title>Sequence and annotation of 42 cannabis genomes reveals extensive copy number variation in cannabinoid synthesis and pathogen resistance genes.</title>
        <authorList>
            <person name="Mckernan K.J."/>
            <person name="Helbert Y."/>
            <person name="Kane L.T."/>
            <person name="Ebling H."/>
            <person name="Zhang L."/>
            <person name="Liu B."/>
            <person name="Eaton Z."/>
            <person name="Mclaughlin S."/>
            <person name="Kingan S."/>
            <person name="Baybayan P."/>
            <person name="Concepcion G."/>
            <person name="Jordan M."/>
            <person name="Riva A."/>
            <person name="Barbazuk W."/>
            <person name="Harkins T."/>
        </authorList>
    </citation>
    <scope>NUCLEOTIDE SEQUENCE [LARGE SCALE GENOMIC DNA]</scope>
    <source>
        <strain evidence="4">cv. Jamaican Lion 4</strain>
        <tissue evidence="3">Leaf</tissue>
    </source>
</reference>
<dbReference type="InterPro" id="IPR050905">
    <property type="entry name" value="Plant_NBS-LRR"/>
</dbReference>
<keyword evidence="1" id="KW-0611">Plant defense</keyword>
<dbReference type="SUPFAM" id="SSF52047">
    <property type="entry name" value="RNI-like"/>
    <property type="match status" value="1"/>
</dbReference>
<evidence type="ECO:0000313" key="4">
    <source>
        <dbReference type="Proteomes" id="UP000583929"/>
    </source>
</evidence>
<proteinExistence type="predicted"/>
<evidence type="ECO:0000313" key="3">
    <source>
        <dbReference type="EMBL" id="KAF4346146.1"/>
    </source>
</evidence>
<dbReference type="Proteomes" id="UP000583929">
    <property type="component" value="Unassembled WGS sequence"/>
</dbReference>
<evidence type="ECO:0000259" key="2">
    <source>
        <dbReference type="Pfam" id="PF23247"/>
    </source>
</evidence>
<dbReference type="InterPro" id="IPR057135">
    <property type="entry name" value="At4g27190-like_LRR"/>
</dbReference>
<organism evidence="3 4">
    <name type="scientific">Cannabis sativa</name>
    <name type="common">Hemp</name>
    <name type="synonym">Marijuana</name>
    <dbReference type="NCBI Taxonomy" id="3483"/>
    <lineage>
        <taxon>Eukaryota</taxon>
        <taxon>Viridiplantae</taxon>
        <taxon>Streptophyta</taxon>
        <taxon>Embryophyta</taxon>
        <taxon>Tracheophyta</taxon>
        <taxon>Spermatophyta</taxon>
        <taxon>Magnoliopsida</taxon>
        <taxon>eudicotyledons</taxon>
        <taxon>Gunneridae</taxon>
        <taxon>Pentapetalae</taxon>
        <taxon>rosids</taxon>
        <taxon>fabids</taxon>
        <taxon>Rosales</taxon>
        <taxon>Cannabaceae</taxon>
        <taxon>Cannabis</taxon>
    </lineage>
</organism>
<dbReference type="PANTHER" id="PTHR33463:SF209">
    <property type="entry name" value="DISEASE RESISTANCE PROTEIN RPS2-LIKE"/>
    <property type="match status" value="1"/>
</dbReference>
<feature type="domain" description="Disease resistance protein At4g27190-like leucine-rich repeats" evidence="2">
    <location>
        <begin position="9"/>
        <end position="78"/>
    </location>
</feature>
<dbReference type="AlphaFoldDB" id="A0A7J6DJQ5"/>
<accession>A0A7J6DJQ5</accession>
<sequence>MTNVLFKKVVLFPVLERVELRTLNSVEMIWADELEEVSYMQNLKDLAIYKCDKLKYVFPCAMERRLVQLRDLKIWWCDNMEGILVIKEGGSVMEELHLINHHHHPMPLETLDIYSCPKVEMMKSWRSREVVEGEDHTFTENKNLVIFMEIIHFIHSIN</sequence>
<comment type="caution">
    <text evidence="3">The sequence shown here is derived from an EMBL/GenBank/DDBJ whole genome shotgun (WGS) entry which is preliminary data.</text>
</comment>
<dbReference type="PANTHER" id="PTHR33463">
    <property type="entry name" value="NB-ARC DOMAIN-CONTAINING PROTEIN-RELATED"/>
    <property type="match status" value="1"/>
</dbReference>
<keyword evidence="4" id="KW-1185">Reference proteome</keyword>
<evidence type="ECO:0000256" key="1">
    <source>
        <dbReference type="ARBA" id="ARBA00022821"/>
    </source>
</evidence>
<dbReference type="EMBL" id="JAATIQ010001141">
    <property type="protein sequence ID" value="KAF4346146.1"/>
    <property type="molecule type" value="Genomic_DNA"/>
</dbReference>
<gene>
    <name evidence="3" type="ORF">G4B88_012617</name>
</gene>
<dbReference type="Pfam" id="PF23247">
    <property type="entry name" value="LRR_RPS2"/>
    <property type="match status" value="1"/>
</dbReference>
<dbReference type="InterPro" id="IPR032675">
    <property type="entry name" value="LRR_dom_sf"/>
</dbReference>
<name>A0A7J6DJQ5_CANSA</name>
<dbReference type="Gene3D" id="3.80.10.10">
    <property type="entry name" value="Ribonuclease Inhibitor"/>
    <property type="match status" value="1"/>
</dbReference>
<protein>
    <recommendedName>
        <fullName evidence="2">Disease resistance protein At4g27190-like leucine-rich repeats domain-containing protein</fullName>
    </recommendedName>
</protein>